<evidence type="ECO:0000313" key="2">
    <source>
        <dbReference type="Proteomes" id="UP000823674"/>
    </source>
</evidence>
<keyword evidence="2" id="KW-1185">Reference proteome</keyword>
<gene>
    <name evidence="1" type="primary">A09g503480.1_BraROA</name>
    <name evidence="1" type="ORF">IGI04_034560</name>
</gene>
<sequence>MDDFRVSRLTDDFRVSSLEKINFYVLFFNCKTNLRLFTWKSKSQISDTIRTNTKLTRLSQTTYMEVVSIFFNKQRWTTSCKSSLKTHLKVNCKTNFCIDKKTSM</sequence>
<reference evidence="1 2" key="1">
    <citation type="submission" date="2021-03" db="EMBL/GenBank/DDBJ databases">
        <authorList>
            <person name="King G.J."/>
            <person name="Bancroft I."/>
            <person name="Baten A."/>
            <person name="Bloomfield J."/>
            <person name="Borpatragohain P."/>
            <person name="He Z."/>
            <person name="Irish N."/>
            <person name="Irwin J."/>
            <person name="Liu K."/>
            <person name="Mauleon R.P."/>
            <person name="Moore J."/>
            <person name="Morris R."/>
            <person name="Ostergaard L."/>
            <person name="Wang B."/>
            <person name="Wells R."/>
        </authorList>
    </citation>
    <scope>NUCLEOTIDE SEQUENCE [LARGE SCALE GENOMIC DNA]</scope>
    <source>
        <strain evidence="1">R-o-18</strain>
        <tissue evidence="1">Leaf</tissue>
    </source>
</reference>
<protein>
    <recommendedName>
        <fullName evidence="3">F-box associated domain-containing protein</fullName>
    </recommendedName>
</protein>
<dbReference type="Proteomes" id="UP000823674">
    <property type="component" value="Chromosome A09"/>
</dbReference>
<evidence type="ECO:0000313" key="1">
    <source>
        <dbReference type="EMBL" id="KAG5383090.1"/>
    </source>
</evidence>
<evidence type="ECO:0008006" key="3">
    <source>
        <dbReference type="Google" id="ProtNLM"/>
    </source>
</evidence>
<proteinExistence type="predicted"/>
<comment type="caution">
    <text evidence="1">The sequence shown here is derived from an EMBL/GenBank/DDBJ whole genome shotgun (WGS) entry which is preliminary data.</text>
</comment>
<name>A0ABQ7LB55_BRACM</name>
<dbReference type="EMBL" id="JADBGQ010000008">
    <property type="protein sequence ID" value="KAG5383090.1"/>
    <property type="molecule type" value="Genomic_DNA"/>
</dbReference>
<organism evidence="1 2">
    <name type="scientific">Brassica rapa subsp. trilocularis</name>
    <dbReference type="NCBI Taxonomy" id="1813537"/>
    <lineage>
        <taxon>Eukaryota</taxon>
        <taxon>Viridiplantae</taxon>
        <taxon>Streptophyta</taxon>
        <taxon>Embryophyta</taxon>
        <taxon>Tracheophyta</taxon>
        <taxon>Spermatophyta</taxon>
        <taxon>Magnoliopsida</taxon>
        <taxon>eudicotyledons</taxon>
        <taxon>Gunneridae</taxon>
        <taxon>Pentapetalae</taxon>
        <taxon>rosids</taxon>
        <taxon>malvids</taxon>
        <taxon>Brassicales</taxon>
        <taxon>Brassicaceae</taxon>
        <taxon>Brassiceae</taxon>
        <taxon>Brassica</taxon>
    </lineage>
</organism>
<accession>A0ABQ7LB55</accession>